<name>A0AB33J9L9_9BACT</name>
<dbReference type="AlphaFoldDB" id="A0AB33J9L9"/>
<proteinExistence type="predicted"/>
<sequence>MKKLIFLLAIMAILTSCQKTKDDIANDLIEKGFKAMQKAGEEVEIIKMDSLTPARLTFDETQEGVNMKLSIDRLEREVSEKLQFLKPWAGVANINSELQEVNDKIALIRQIKDSLKTARVHFTFDKNMLMKSVIIKRKEQGNLITDTAYFFFDKQVTKCTGIKGKDKRSYIYVQMPFKLSNE</sequence>
<protein>
    <recommendedName>
        <fullName evidence="2">Lipoprotein</fullName>
    </recommendedName>
</protein>
<organism evidence="1">
    <name type="scientific">Prevotella sp. GTC17260</name>
    <dbReference type="NCBI Taxonomy" id="3236796"/>
    <lineage>
        <taxon>Bacteria</taxon>
        <taxon>Pseudomonadati</taxon>
        <taxon>Bacteroidota</taxon>
        <taxon>Bacteroidia</taxon>
        <taxon>Bacteroidales</taxon>
        <taxon>Prevotellaceae</taxon>
        <taxon>Prevotella</taxon>
    </lineage>
</organism>
<evidence type="ECO:0008006" key="2">
    <source>
        <dbReference type="Google" id="ProtNLM"/>
    </source>
</evidence>
<dbReference type="PROSITE" id="PS51257">
    <property type="entry name" value="PROKAR_LIPOPROTEIN"/>
    <property type="match status" value="1"/>
</dbReference>
<gene>
    <name evidence="1" type="ORF">GTC17260_15510</name>
</gene>
<accession>A0AB33J9L9</accession>
<dbReference type="EMBL" id="AP035788">
    <property type="protein sequence ID" value="BFO78916.1"/>
    <property type="molecule type" value="Genomic_DNA"/>
</dbReference>
<reference evidence="1" key="1">
    <citation type="submission" date="2024-07" db="EMBL/GenBank/DDBJ databases">
        <title>Complete genome sequence of Prevotella sp. YM-2024 GTC17260.</title>
        <authorList>
            <person name="Hayashi M."/>
            <person name="Muto Y."/>
            <person name="Tanaka K."/>
            <person name="Niwa H."/>
        </authorList>
    </citation>
    <scope>NUCLEOTIDE SEQUENCE</scope>
    <source>
        <strain evidence="1">GTC17260</strain>
    </source>
</reference>
<evidence type="ECO:0000313" key="1">
    <source>
        <dbReference type="EMBL" id="BFO78916.1"/>
    </source>
</evidence>